<dbReference type="Proteomes" id="UP000828390">
    <property type="component" value="Unassembled WGS sequence"/>
</dbReference>
<proteinExistence type="predicted"/>
<comment type="caution">
    <text evidence="1">The sequence shown here is derived from an EMBL/GenBank/DDBJ whole genome shotgun (WGS) entry which is preliminary data.</text>
</comment>
<evidence type="ECO:0000313" key="1">
    <source>
        <dbReference type="EMBL" id="KAH3848191.1"/>
    </source>
</evidence>
<reference evidence="1" key="1">
    <citation type="journal article" date="2019" name="bioRxiv">
        <title>The Genome of the Zebra Mussel, Dreissena polymorpha: A Resource for Invasive Species Research.</title>
        <authorList>
            <person name="McCartney M.A."/>
            <person name="Auch B."/>
            <person name="Kono T."/>
            <person name="Mallez S."/>
            <person name="Zhang Y."/>
            <person name="Obille A."/>
            <person name="Becker A."/>
            <person name="Abrahante J.E."/>
            <person name="Garbe J."/>
            <person name="Badalamenti J.P."/>
            <person name="Herman A."/>
            <person name="Mangelson H."/>
            <person name="Liachko I."/>
            <person name="Sullivan S."/>
            <person name="Sone E.D."/>
            <person name="Koren S."/>
            <person name="Silverstein K.A.T."/>
            <person name="Beckman K.B."/>
            <person name="Gohl D.M."/>
        </authorList>
    </citation>
    <scope>NUCLEOTIDE SEQUENCE</scope>
    <source>
        <strain evidence="1">Duluth1</strain>
        <tissue evidence="1">Whole animal</tissue>
    </source>
</reference>
<evidence type="ECO:0000313" key="2">
    <source>
        <dbReference type="Proteomes" id="UP000828390"/>
    </source>
</evidence>
<reference evidence="1" key="2">
    <citation type="submission" date="2020-11" db="EMBL/GenBank/DDBJ databases">
        <authorList>
            <person name="McCartney M.A."/>
            <person name="Auch B."/>
            <person name="Kono T."/>
            <person name="Mallez S."/>
            <person name="Becker A."/>
            <person name="Gohl D.M."/>
            <person name="Silverstein K.A.T."/>
            <person name="Koren S."/>
            <person name="Bechman K.B."/>
            <person name="Herman A."/>
            <person name="Abrahante J.E."/>
            <person name="Garbe J."/>
        </authorList>
    </citation>
    <scope>NUCLEOTIDE SEQUENCE</scope>
    <source>
        <strain evidence="1">Duluth1</strain>
        <tissue evidence="1">Whole animal</tissue>
    </source>
</reference>
<gene>
    <name evidence="1" type="ORF">DPMN_090550</name>
</gene>
<keyword evidence="2" id="KW-1185">Reference proteome</keyword>
<protein>
    <submittedName>
        <fullName evidence="1">Uncharacterized protein</fullName>
    </submittedName>
</protein>
<accession>A0A9D4QYB1</accession>
<dbReference type="EMBL" id="JAIWYP010000003">
    <property type="protein sequence ID" value="KAH3848191.1"/>
    <property type="molecule type" value="Genomic_DNA"/>
</dbReference>
<dbReference type="AlphaFoldDB" id="A0A9D4QYB1"/>
<sequence length="127" mass="14228">MFKTTLIHSLRPGSSISQTRLIHISDQAHPYLRPGSSISQTRLIHISDQAHPYLRPGSSITRLIHIQTRLIQRNRNCKPAAHITCKGIRPVRTGKGEHGDRPPPPAGFQLGDYEVHLMELLAIAVYD</sequence>
<name>A0A9D4QYB1_DREPO</name>
<organism evidence="1 2">
    <name type="scientific">Dreissena polymorpha</name>
    <name type="common">Zebra mussel</name>
    <name type="synonym">Mytilus polymorpha</name>
    <dbReference type="NCBI Taxonomy" id="45954"/>
    <lineage>
        <taxon>Eukaryota</taxon>
        <taxon>Metazoa</taxon>
        <taxon>Spiralia</taxon>
        <taxon>Lophotrochozoa</taxon>
        <taxon>Mollusca</taxon>
        <taxon>Bivalvia</taxon>
        <taxon>Autobranchia</taxon>
        <taxon>Heteroconchia</taxon>
        <taxon>Euheterodonta</taxon>
        <taxon>Imparidentia</taxon>
        <taxon>Neoheterodontei</taxon>
        <taxon>Myida</taxon>
        <taxon>Dreissenoidea</taxon>
        <taxon>Dreissenidae</taxon>
        <taxon>Dreissena</taxon>
    </lineage>
</organism>